<dbReference type="Proteomes" id="UP001187734">
    <property type="component" value="Unassembled WGS sequence"/>
</dbReference>
<dbReference type="GO" id="GO:0005829">
    <property type="term" value="C:cytosol"/>
    <property type="evidence" value="ECO:0007669"/>
    <property type="project" value="TreeGrafter"/>
</dbReference>
<evidence type="ECO:0000256" key="4">
    <source>
        <dbReference type="ARBA" id="ARBA00022741"/>
    </source>
</evidence>
<evidence type="ECO:0000259" key="7">
    <source>
        <dbReference type="PROSITE" id="PS50052"/>
    </source>
</evidence>
<reference evidence="8" key="1">
    <citation type="submission" date="2018-03" db="EMBL/GenBank/DDBJ databases">
        <authorList>
            <person name="Guldener U."/>
        </authorList>
    </citation>
    <scope>NUCLEOTIDE SEQUENCE</scope>
</reference>
<proteinExistence type="inferred from homology"/>
<evidence type="ECO:0000256" key="3">
    <source>
        <dbReference type="ARBA" id="ARBA00022679"/>
    </source>
</evidence>
<comment type="caution">
    <text evidence="8">The sequence shown here is derived from an EMBL/GenBank/DDBJ whole genome shotgun (WGS) entry which is preliminary data.</text>
</comment>
<keyword evidence="6" id="KW-0067">ATP-binding</keyword>
<keyword evidence="4" id="KW-0547">Nucleotide-binding</keyword>
<organism evidence="8 9">
    <name type="scientific">Fusarium torulosum</name>
    <dbReference type="NCBI Taxonomy" id="33205"/>
    <lineage>
        <taxon>Eukaryota</taxon>
        <taxon>Fungi</taxon>
        <taxon>Dikarya</taxon>
        <taxon>Ascomycota</taxon>
        <taxon>Pezizomycotina</taxon>
        <taxon>Sordariomycetes</taxon>
        <taxon>Hypocreomycetidae</taxon>
        <taxon>Hypocreales</taxon>
        <taxon>Nectriaceae</taxon>
        <taxon>Fusarium</taxon>
    </lineage>
</organism>
<evidence type="ECO:0000313" key="9">
    <source>
        <dbReference type="Proteomes" id="UP001187734"/>
    </source>
</evidence>
<dbReference type="PANTHER" id="PTHR23117">
    <property type="entry name" value="GUANYLATE KINASE-RELATED"/>
    <property type="match status" value="1"/>
</dbReference>
<protein>
    <recommendedName>
        <fullName evidence="2">guanylate kinase</fullName>
        <ecNumber evidence="2">2.7.4.8</ecNumber>
    </recommendedName>
</protein>
<keyword evidence="5 8" id="KW-0418">Kinase</keyword>
<dbReference type="GO" id="GO:0005524">
    <property type="term" value="F:ATP binding"/>
    <property type="evidence" value="ECO:0007669"/>
    <property type="project" value="UniProtKB-KW"/>
</dbReference>
<dbReference type="InterPro" id="IPR008144">
    <property type="entry name" value="Guanylate_kin-like_dom"/>
</dbReference>
<evidence type="ECO:0000256" key="2">
    <source>
        <dbReference type="ARBA" id="ARBA00012961"/>
    </source>
</evidence>
<dbReference type="EC" id="2.7.4.8" evidence="2"/>
<evidence type="ECO:0000256" key="1">
    <source>
        <dbReference type="ARBA" id="ARBA00005790"/>
    </source>
</evidence>
<dbReference type="Gene3D" id="3.40.50.300">
    <property type="entry name" value="P-loop containing nucleotide triphosphate hydrolases"/>
    <property type="match status" value="1"/>
</dbReference>
<sequence>MGYEVPYHKYRPLVVSGPSGVGKGTLIKRLLDTHPAMFSTVISHTTRDLRQGEDSSSYTFVSKREFQRLYREGAFIEATVFDNHYYGTSMQAVSHVLCRDAIPLLDLDIKGVKAMKKLKRLDAKYVFIKPPSFSTLESRLRSRGTEGEAHIQRRMTKARRDQRYAEKKGVHDLIIINDNLGTAYAELEEFALSNSLASAAEVKCKDSLTP</sequence>
<dbReference type="SMART" id="SM00072">
    <property type="entry name" value="GuKc"/>
    <property type="match status" value="1"/>
</dbReference>
<dbReference type="Pfam" id="PF00625">
    <property type="entry name" value="Guanylate_kin"/>
    <property type="match status" value="1"/>
</dbReference>
<keyword evidence="9" id="KW-1185">Reference proteome</keyword>
<comment type="similarity">
    <text evidence="1">Belongs to the guanylate kinase family.</text>
</comment>
<dbReference type="GO" id="GO:0004385">
    <property type="term" value="F:GMP kinase activity"/>
    <property type="evidence" value="ECO:0007669"/>
    <property type="project" value="UniProtKB-EC"/>
</dbReference>
<dbReference type="CDD" id="cd00071">
    <property type="entry name" value="GMPK"/>
    <property type="match status" value="1"/>
</dbReference>
<accession>A0AAE8ME19</accession>
<dbReference type="PROSITE" id="PS50052">
    <property type="entry name" value="GUANYLATE_KINASE_2"/>
    <property type="match status" value="1"/>
</dbReference>
<name>A0AAE8ME19_9HYPO</name>
<dbReference type="InterPro" id="IPR017665">
    <property type="entry name" value="Guanylate_kinase"/>
</dbReference>
<dbReference type="NCBIfam" id="TIGR03263">
    <property type="entry name" value="guanyl_kin"/>
    <property type="match status" value="1"/>
</dbReference>
<dbReference type="EMBL" id="ONZP01000269">
    <property type="protein sequence ID" value="SPJ79441.1"/>
    <property type="molecule type" value="Genomic_DNA"/>
</dbReference>
<dbReference type="InterPro" id="IPR027417">
    <property type="entry name" value="P-loop_NTPase"/>
</dbReference>
<evidence type="ECO:0000256" key="6">
    <source>
        <dbReference type="ARBA" id="ARBA00022840"/>
    </source>
</evidence>
<dbReference type="SUPFAM" id="SSF52540">
    <property type="entry name" value="P-loop containing nucleoside triphosphate hydrolases"/>
    <property type="match status" value="1"/>
</dbReference>
<evidence type="ECO:0000313" key="8">
    <source>
        <dbReference type="EMBL" id="SPJ79441.1"/>
    </source>
</evidence>
<dbReference type="AlphaFoldDB" id="A0AAE8ME19"/>
<evidence type="ECO:0000256" key="5">
    <source>
        <dbReference type="ARBA" id="ARBA00022777"/>
    </source>
</evidence>
<gene>
    <name evidence="8" type="ORF">FTOL_07832</name>
</gene>
<keyword evidence="3" id="KW-0808">Transferase</keyword>
<feature type="domain" description="Guanylate kinase-like" evidence="7">
    <location>
        <begin position="10"/>
        <end position="192"/>
    </location>
</feature>
<dbReference type="InterPro" id="IPR008145">
    <property type="entry name" value="GK/Ca_channel_bsu"/>
</dbReference>
<dbReference type="PANTHER" id="PTHR23117:SF13">
    <property type="entry name" value="GUANYLATE KINASE"/>
    <property type="match status" value="1"/>
</dbReference>